<dbReference type="GO" id="GO:0047804">
    <property type="term" value="F:cysteine-S-conjugate beta-lyase activity"/>
    <property type="evidence" value="ECO:0007669"/>
    <property type="project" value="InterPro"/>
</dbReference>
<proteinExistence type="inferred from homology"/>
<dbReference type="Proteomes" id="UP000267464">
    <property type="component" value="Unassembled WGS sequence"/>
</dbReference>
<evidence type="ECO:0000256" key="7">
    <source>
        <dbReference type="RuleBase" id="RU362118"/>
    </source>
</evidence>
<reference evidence="8 9" key="2">
    <citation type="submission" date="2018-12" db="EMBL/GenBank/DDBJ databases">
        <title>Rhizobacter gummiphilus sp. nov., a rubber-degrading bacterium isolated from the soil of a botanical garden in Japan.</title>
        <authorList>
            <person name="Shunsuke S.S."/>
        </authorList>
    </citation>
    <scope>NUCLEOTIDE SEQUENCE [LARGE SCALE GENOMIC DNA]</scope>
    <source>
        <strain evidence="8 9">S-16</strain>
    </source>
</reference>
<comment type="cofactor">
    <cofactor evidence="1 7">
        <name>pyridoxal 5'-phosphate</name>
        <dbReference type="ChEBI" id="CHEBI:597326"/>
    </cofactor>
</comment>
<reference evidence="8 9" key="1">
    <citation type="submission" date="2018-08" db="EMBL/GenBank/DDBJ databases">
        <authorList>
            <person name="Khan S.A."/>
            <person name="Jeon C.O."/>
            <person name="Chun B.H."/>
            <person name="Jeong S.E."/>
        </authorList>
    </citation>
    <scope>NUCLEOTIDE SEQUENCE [LARGE SCALE GENOMIC DNA]</scope>
    <source>
        <strain evidence="8 9">S-16</strain>
    </source>
</reference>
<dbReference type="GO" id="GO:0030170">
    <property type="term" value="F:pyridoxal phosphate binding"/>
    <property type="evidence" value="ECO:0007669"/>
    <property type="project" value="InterPro"/>
</dbReference>
<evidence type="ECO:0000256" key="2">
    <source>
        <dbReference type="ARBA" id="ARBA00009077"/>
    </source>
</evidence>
<evidence type="ECO:0000256" key="4">
    <source>
        <dbReference type="ARBA" id="ARBA00023239"/>
    </source>
</evidence>
<keyword evidence="9" id="KW-1185">Reference proteome</keyword>
<evidence type="ECO:0000256" key="6">
    <source>
        <dbReference type="PIRSR" id="PIRSR001434-2"/>
    </source>
</evidence>
<keyword evidence="3 6" id="KW-0663">Pyridoxal phosphate</keyword>
<evidence type="ECO:0000256" key="1">
    <source>
        <dbReference type="ARBA" id="ARBA00001933"/>
    </source>
</evidence>
<dbReference type="EMBL" id="QUSW01000001">
    <property type="protein sequence ID" value="RQP26708.1"/>
    <property type="molecule type" value="Genomic_DNA"/>
</dbReference>
<accession>A0A3N7HWE9</accession>
<evidence type="ECO:0000313" key="8">
    <source>
        <dbReference type="EMBL" id="RQP26708.1"/>
    </source>
</evidence>
<organism evidence="8 9">
    <name type="scientific">Piscinibacter terrae</name>
    <dbReference type="NCBI Taxonomy" id="2496871"/>
    <lineage>
        <taxon>Bacteria</taxon>
        <taxon>Pseudomonadati</taxon>
        <taxon>Pseudomonadota</taxon>
        <taxon>Betaproteobacteria</taxon>
        <taxon>Burkholderiales</taxon>
        <taxon>Sphaerotilaceae</taxon>
        <taxon>Piscinibacter</taxon>
    </lineage>
</organism>
<dbReference type="PANTHER" id="PTHR43500:SF1">
    <property type="entry name" value="CYSTATHIONINE BETA-LYASE-RELATED"/>
    <property type="match status" value="1"/>
</dbReference>
<dbReference type="Gene3D" id="3.90.1150.10">
    <property type="entry name" value="Aspartate Aminotransferase, domain 1"/>
    <property type="match status" value="1"/>
</dbReference>
<evidence type="ECO:0000256" key="5">
    <source>
        <dbReference type="ARBA" id="ARBA00047517"/>
    </source>
</evidence>
<gene>
    <name evidence="8" type="ORF">DZC73_06845</name>
</gene>
<dbReference type="RefSeq" id="WP_124539401.1">
    <property type="nucleotide sequence ID" value="NZ_QUSW01000001.1"/>
</dbReference>
<dbReference type="Gene3D" id="3.40.640.10">
    <property type="entry name" value="Type I PLP-dependent aspartate aminotransferase-like (Major domain)"/>
    <property type="match status" value="1"/>
</dbReference>
<protein>
    <submittedName>
        <fullName evidence="8">Cys/Met metabolism pyridoxal-phosphate-dependent enzyme</fullName>
    </submittedName>
</protein>
<dbReference type="GO" id="GO:0019346">
    <property type="term" value="P:transsulfuration"/>
    <property type="evidence" value="ECO:0007669"/>
    <property type="project" value="InterPro"/>
</dbReference>
<comment type="caution">
    <text evidence="8">The sequence shown here is derived from an EMBL/GenBank/DDBJ whole genome shotgun (WGS) entry which is preliminary data.</text>
</comment>
<dbReference type="AlphaFoldDB" id="A0A3N7HWE9"/>
<dbReference type="OrthoDB" id="9805807at2"/>
<dbReference type="PIRSF" id="PIRSF001434">
    <property type="entry name" value="CGS"/>
    <property type="match status" value="1"/>
</dbReference>
<dbReference type="InterPro" id="IPR015422">
    <property type="entry name" value="PyrdxlP-dep_Trfase_small"/>
</dbReference>
<dbReference type="PANTHER" id="PTHR43500">
    <property type="entry name" value="CYSTATHIONINE BETA-LYASE-RELATED"/>
    <property type="match status" value="1"/>
</dbReference>
<dbReference type="InterPro" id="IPR000277">
    <property type="entry name" value="Cys/Met-Metab_PyrdxlP-dep_enz"/>
</dbReference>
<evidence type="ECO:0000256" key="3">
    <source>
        <dbReference type="ARBA" id="ARBA00022898"/>
    </source>
</evidence>
<dbReference type="InterPro" id="IPR006233">
    <property type="entry name" value="Cys_b_lyase_bac"/>
</dbReference>
<name>A0A3N7HWE9_9BURK</name>
<dbReference type="InterPro" id="IPR015424">
    <property type="entry name" value="PyrdxlP-dep_Trfase"/>
</dbReference>
<feature type="modified residue" description="N6-(pyridoxal phosphate)lysine" evidence="6">
    <location>
        <position position="204"/>
    </location>
</feature>
<comment type="similarity">
    <text evidence="2 7">Belongs to the trans-sulfuration enzymes family.</text>
</comment>
<keyword evidence="4" id="KW-0456">Lyase</keyword>
<dbReference type="SUPFAM" id="SSF53383">
    <property type="entry name" value="PLP-dependent transferases"/>
    <property type="match status" value="1"/>
</dbReference>
<sequence>MTQPPASRDDARGASATFRAVLPPVHRAATVLFDDVDAMRRHDWRSREAFVYGREGTPTTRELEKQLAETEGARHALVLPSGLAGYSVVALALLQPGELIAMPVNGYGGGGQMADVLLRRLGIEVSVYEPTQPDTWAENIPAGTRLVWIEAPGSITMEVPDLTRLVAHARSVGAHVAIDNTYSAGLHLKPFDLGIDVSLQALTKFQSGASDVTLGSLSCVNEGLLTRLHETRHFLGMGVSADDAYLVLRGLPTMWLRYEQSARSGEQLAAWFRGRPGVQRVLHPAFEECPGHAHWKAHFTAAAGLFSVTLHESVDEARVKAFVEGLRHFPLGMSWGGHSSLALPYAATHNAAQRLRRLGEPVGAIIRFWVGLEPVEALLEDIAQAWGAAMNR</sequence>
<comment type="catalytic activity">
    <reaction evidence="5">
        <text>L,L-cystathionine + H2O = L-homocysteine + pyruvate + NH4(+)</text>
        <dbReference type="Rhea" id="RHEA:13965"/>
        <dbReference type="ChEBI" id="CHEBI:15361"/>
        <dbReference type="ChEBI" id="CHEBI:15377"/>
        <dbReference type="ChEBI" id="CHEBI:28938"/>
        <dbReference type="ChEBI" id="CHEBI:58161"/>
        <dbReference type="ChEBI" id="CHEBI:58199"/>
    </reaction>
</comment>
<dbReference type="GO" id="GO:0019450">
    <property type="term" value="P:L-cysteine catabolic process to pyruvate"/>
    <property type="evidence" value="ECO:0007669"/>
    <property type="project" value="TreeGrafter"/>
</dbReference>
<dbReference type="InterPro" id="IPR015421">
    <property type="entry name" value="PyrdxlP-dep_Trfase_major"/>
</dbReference>
<dbReference type="Pfam" id="PF01053">
    <property type="entry name" value="Cys_Met_Meta_PP"/>
    <property type="match status" value="1"/>
</dbReference>
<evidence type="ECO:0000313" key="9">
    <source>
        <dbReference type="Proteomes" id="UP000267464"/>
    </source>
</evidence>